<feature type="coiled-coil region" evidence="1">
    <location>
        <begin position="216"/>
        <end position="250"/>
    </location>
</feature>
<protein>
    <submittedName>
        <fullName evidence="2">Uncharacterized protein</fullName>
    </submittedName>
</protein>
<gene>
    <name evidence="2" type="ORF">AX774_g8234</name>
</gene>
<evidence type="ECO:0000256" key="1">
    <source>
        <dbReference type="SAM" id="Coils"/>
    </source>
</evidence>
<evidence type="ECO:0000313" key="2">
    <source>
        <dbReference type="EMBL" id="OMH78378.1"/>
    </source>
</evidence>
<reference evidence="3" key="1">
    <citation type="submission" date="2017-01" db="EMBL/GenBank/DDBJ databases">
        <authorList>
            <person name="Wang Y."/>
            <person name="White M."/>
            <person name="Kvist S."/>
            <person name="Moncalvo J.-M."/>
        </authorList>
    </citation>
    <scope>NUCLEOTIDE SEQUENCE [LARGE SCALE GENOMIC DNA]</scope>
    <source>
        <strain evidence="3">COL-18-3</strain>
    </source>
</reference>
<organism evidence="2 3">
    <name type="scientific">Zancudomyces culisetae</name>
    <name type="common">Gut fungus</name>
    <name type="synonym">Smittium culisetae</name>
    <dbReference type="NCBI Taxonomy" id="1213189"/>
    <lineage>
        <taxon>Eukaryota</taxon>
        <taxon>Fungi</taxon>
        <taxon>Fungi incertae sedis</taxon>
        <taxon>Zoopagomycota</taxon>
        <taxon>Kickxellomycotina</taxon>
        <taxon>Harpellomycetes</taxon>
        <taxon>Harpellales</taxon>
        <taxon>Legeriomycetaceae</taxon>
        <taxon>Zancudomyces</taxon>
    </lineage>
</organism>
<dbReference type="AlphaFoldDB" id="A0A1R1PBN5"/>
<evidence type="ECO:0000313" key="3">
    <source>
        <dbReference type="Proteomes" id="UP000188320"/>
    </source>
</evidence>
<accession>A0A1R1PBN5</accession>
<name>A0A1R1PBN5_ZANCU</name>
<dbReference type="EMBL" id="LSSK01001950">
    <property type="protein sequence ID" value="OMH78378.1"/>
    <property type="molecule type" value="Genomic_DNA"/>
</dbReference>
<feature type="coiled-coil region" evidence="1">
    <location>
        <begin position="146"/>
        <end position="173"/>
    </location>
</feature>
<comment type="caution">
    <text evidence="2">The sequence shown here is derived from an EMBL/GenBank/DDBJ whole genome shotgun (WGS) entry which is preliminary data.</text>
</comment>
<dbReference type="Proteomes" id="UP000188320">
    <property type="component" value="Unassembled WGS sequence"/>
</dbReference>
<keyword evidence="1" id="KW-0175">Coiled coil</keyword>
<proteinExistence type="predicted"/>
<keyword evidence="3" id="KW-1185">Reference proteome</keyword>
<sequence length="431" mass="49100">MSEDEKYKILNQIHQNVNFLKEFDFTKPALNFISLGIYPEGESSSEAKSKAGFIVRKATEAEAFHALPAIKQMLSNSSAHLQQLKSLQIKDFSTMENRLKFESIYNNAVDLADLCEITAVTAHDEMKAELAKMVIDKDTLHRISSHEAAKAELENIKQEVIHVDQELEEDRKKYSILQGEYNRLVADLRELEFTENNEANGPTNEFANPMTEGAVLTKEQQDNMLVEEVIRNLKEQIAQEEQECIKLQNSLNSSMNGSKMLENMFFILQNIEHSKGGPILEPSDYSQLNKLYLDKLLAVIMLITETCKAHKISDFVYESVLDYESNFWYNSFDEFQMAGNVFTNTPNITTSNSNNATNSNTRYLWSIILKLLTKEMYTDELASQLVSLGAINAASEFQPNKMLYPLFARNIVELKPQNDGKVKVTPTWVTL</sequence>